<evidence type="ECO:0000313" key="3">
    <source>
        <dbReference type="EMBL" id="SJX62514.1"/>
    </source>
</evidence>
<evidence type="ECO:0000313" key="4">
    <source>
        <dbReference type="Proteomes" id="UP000239563"/>
    </source>
</evidence>
<evidence type="ECO:0000256" key="1">
    <source>
        <dbReference type="SAM" id="MobiDB-lite"/>
    </source>
</evidence>
<proteinExistence type="predicted"/>
<feature type="region of interest" description="Disordered" evidence="1">
    <location>
        <begin position="138"/>
        <end position="173"/>
    </location>
</feature>
<reference evidence="3 4" key="1">
    <citation type="submission" date="2017-02" db="EMBL/GenBank/DDBJ databases">
        <authorList>
            <person name="Peterson S.W."/>
        </authorList>
    </citation>
    <scope>NUCLEOTIDE SEQUENCE [LARGE SCALE GENOMIC DNA]</scope>
    <source>
        <strain evidence="3 4">SRS1_H2-8</strain>
    </source>
</reference>
<feature type="chain" id="PRO_5014958072" evidence="2">
    <location>
        <begin position="21"/>
        <end position="351"/>
    </location>
</feature>
<dbReference type="AlphaFoldDB" id="A0A2N8UBX8"/>
<dbReference type="EMBL" id="LT795058">
    <property type="protein sequence ID" value="SJX62514.1"/>
    <property type="molecule type" value="Genomic_DNA"/>
</dbReference>
<sequence>MRRAVFWSFVLLLSLLGASSKPMRLSGQGSSSALPSSGFDWQEHHYPQTWSPDPMPQIWPDETPFEDTSGDGHGTGVATSDTFRSTSALKSATKRAKKEPYSALEAKALETTLRKALGQPDLVLAANDPKHADKPRLFVAHNPSIPDDSHVSDPRQTAPSSPPSSPRDSTGTLGSFEAQLKMIPRLDIKKLREEKAQNRRIIYLKSRTNMDYINSKYFKDKLKVLPINEKAMTWYAIRKMLMDRRALVVLPPLEKDGLGLLLASYVGQQSNGEKHTMTGIQKMTGPLQDTSWLVSLWSPVLSDGKRSIMVLYGIGQLGSSEIKATAEHLEGLELAVQGLDPLSHAFHSVRT</sequence>
<dbReference type="Proteomes" id="UP000239563">
    <property type="component" value="Chromosome V"/>
</dbReference>
<gene>
    <name evidence="3" type="ORF">SRS1_13362</name>
</gene>
<feature type="region of interest" description="Disordered" evidence="1">
    <location>
        <begin position="44"/>
        <end position="100"/>
    </location>
</feature>
<keyword evidence="2" id="KW-0732">Signal</keyword>
<accession>A0A2N8UBX8</accession>
<protein>
    <submittedName>
        <fullName evidence="3">Related to effector family protein Eff1</fullName>
    </submittedName>
</protein>
<feature type="signal peptide" evidence="2">
    <location>
        <begin position="1"/>
        <end position="20"/>
    </location>
</feature>
<organism evidence="3 4">
    <name type="scientific">Sporisorium reilianum f. sp. reilianum</name>
    <dbReference type="NCBI Taxonomy" id="72559"/>
    <lineage>
        <taxon>Eukaryota</taxon>
        <taxon>Fungi</taxon>
        <taxon>Dikarya</taxon>
        <taxon>Basidiomycota</taxon>
        <taxon>Ustilaginomycotina</taxon>
        <taxon>Ustilaginomycetes</taxon>
        <taxon>Ustilaginales</taxon>
        <taxon>Ustilaginaceae</taxon>
        <taxon>Sporisorium</taxon>
    </lineage>
</organism>
<feature type="compositionally biased region" description="Polar residues" evidence="1">
    <location>
        <begin position="77"/>
        <end position="90"/>
    </location>
</feature>
<evidence type="ECO:0000256" key="2">
    <source>
        <dbReference type="SAM" id="SignalP"/>
    </source>
</evidence>
<name>A0A2N8UBX8_9BASI</name>